<accession>A0A2P5FS23</accession>
<evidence type="ECO:0000313" key="2">
    <source>
        <dbReference type="EMBL" id="POO00597.1"/>
    </source>
</evidence>
<dbReference type="AlphaFoldDB" id="A0A2P5FS23"/>
<dbReference type="Proteomes" id="UP000237000">
    <property type="component" value="Unassembled WGS sequence"/>
</dbReference>
<reference evidence="3" key="1">
    <citation type="submission" date="2016-06" db="EMBL/GenBank/DDBJ databases">
        <title>Parallel loss of symbiosis genes in relatives of nitrogen-fixing non-legume Parasponia.</title>
        <authorList>
            <person name="Van Velzen R."/>
            <person name="Holmer R."/>
            <person name="Bu F."/>
            <person name="Rutten L."/>
            <person name="Van Zeijl A."/>
            <person name="Liu W."/>
            <person name="Santuari L."/>
            <person name="Cao Q."/>
            <person name="Sharma T."/>
            <person name="Shen D."/>
            <person name="Roswanjaya Y."/>
            <person name="Wardhani T."/>
            <person name="Kalhor M.S."/>
            <person name="Jansen J."/>
            <person name="Van den Hoogen J."/>
            <person name="Gungor B."/>
            <person name="Hartog M."/>
            <person name="Hontelez J."/>
            <person name="Verver J."/>
            <person name="Yang W.-C."/>
            <person name="Schijlen E."/>
            <person name="Repin R."/>
            <person name="Schilthuizen M."/>
            <person name="Schranz E."/>
            <person name="Heidstra R."/>
            <person name="Miyata K."/>
            <person name="Fedorova E."/>
            <person name="Kohlen W."/>
            <person name="Bisseling T."/>
            <person name="Smit S."/>
            <person name="Geurts R."/>
        </authorList>
    </citation>
    <scope>NUCLEOTIDE SEQUENCE [LARGE SCALE GENOMIC DNA]</scope>
    <source>
        <strain evidence="3">cv. RG33-2</strain>
    </source>
</reference>
<feature type="region of interest" description="Disordered" evidence="1">
    <location>
        <begin position="1"/>
        <end position="31"/>
    </location>
</feature>
<sequence>VALFKHKKPPKRKRRRKKSRRQTLKDKSQTNLNRQSIHIRSDCYKWSRTGPEKANNTGFSNWVFVRNAHILKLGSNKLTGLKFLETQFRVLVYFPSDSHHPIKKFLLLGQFKEFDRDLTQLFWV</sequence>
<keyword evidence="3" id="KW-1185">Reference proteome</keyword>
<proteinExistence type="predicted"/>
<feature type="non-terminal residue" evidence="2">
    <location>
        <position position="1"/>
    </location>
</feature>
<comment type="caution">
    <text evidence="2">The sequence shown here is derived from an EMBL/GenBank/DDBJ whole genome shotgun (WGS) entry which is preliminary data.</text>
</comment>
<dbReference type="EMBL" id="JXTC01000012">
    <property type="protein sequence ID" value="POO00597.1"/>
    <property type="molecule type" value="Genomic_DNA"/>
</dbReference>
<evidence type="ECO:0000256" key="1">
    <source>
        <dbReference type="SAM" id="MobiDB-lite"/>
    </source>
</evidence>
<name>A0A2P5FS23_TREOI</name>
<feature type="compositionally biased region" description="Basic residues" evidence="1">
    <location>
        <begin position="1"/>
        <end position="22"/>
    </location>
</feature>
<protein>
    <submittedName>
        <fullName evidence="2">Uncharacterized protein</fullName>
    </submittedName>
</protein>
<organism evidence="2 3">
    <name type="scientific">Trema orientale</name>
    <name type="common">Charcoal tree</name>
    <name type="synonym">Celtis orientalis</name>
    <dbReference type="NCBI Taxonomy" id="63057"/>
    <lineage>
        <taxon>Eukaryota</taxon>
        <taxon>Viridiplantae</taxon>
        <taxon>Streptophyta</taxon>
        <taxon>Embryophyta</taxon>
        <taxon>Tracheophyta</taxon>
        <taxon>Spermatophyta</taxon>
        <taxon>Magnoliopsida</taxon>
        <taxon>eudicotyledons</taxon>
        <taxon>Gunneridae</taxon>
        <taxon>Pentapetalae</taxon>
        <taxon>rosids</taxon>
        <taxon>fabids</taxon>
        <taxon>Rosales</taxon>
        <taxon>Cannabaceae</taxon>
        <taxon>Trema</taxon>
    </lineage>
</organism>
<dbReference type="OrthoDB" id="10308670at2759"/>
<dbReference type="InParanoid" id="A0A2P5FS23"/>
<evidence type="ECO:0000313" key="3">
    <source>
        <dbReference type="Proteomes" id="UP000237000"/>
    </source>
</evidence>
<gene>
    <name evidence="2" type="ORF">TorRG33x02_036710</name>
</gene>